<dbReference type="AlphaFoldDB" id="A0A7Z7YSM6"/>
<feature type="non-terminal residue" evidence="2">
    <location>
        <position position="1"/>
    </location>
</feature>
<gene>
    <name evidence="2" type="ORF">EQ811_13840</name>
</gene>
<organism evidence="2 3">
    <name type="scientific">Staphylococcus capitis</name>
    <dbReference type="NCBI Taxonomy" id="29388"/>
    <lineage>
        <taxon>Bacteria</taxon>
        <taxon>Bacillati</taxon>
        <taxon>Bacillota</taxon>
        <taxon>Bacilli</taxon>
        <taxon>Bacillales</taxon>
        <taxon>Staphylococcaceae</taxon>
        <taxon>Staphylococcus</taxon>
    </lineage>
</organism>
<dbReference type="InterPro" id="IPR000358">
    <property type="entry name" value="RNR_small_fam"/>
</dbReference>
<proteinExistence type="predicted"/>
<dbReference type="InterPro" id="IPR012348">
    <property type="entry name" value="RNR-like"/>
</dbReference>
<evidence type="ECO:0000313" key="2">
    <source>
        <dbReference type="EMBL" id="TBW73825.1"/>
    </source>
</evidence>
<evidence type="ECO:0000313" key="3">
    <source>
        <dbReference type="Proteomes" id="UP000291949"/>
    </source>
</evidence>
<protein>
    <submittedName>
        <fullName evidence="2">Ribonucleotide-diphosphate reductase subunit beta</fullName>
    </submittedName>
</protein>
<dbReference type="SUPFAM" id="SSF47240">
    <property type="entry name" value="Ferritin-like"/>
    <property type="match status" value="1"/>
</dbReference>
<name>A0A7Z7YSM6_STACP</name>
<sequence>ELYDNEVSYTHLLYDDIGLAEDVLNYVRYNGNKALSNLGFEPYFEEREFNPIIENALDTSTKNHDFFSVKGDGYTLALNVEPLRDEDFVFDN</sequence>
<dbReference type="Gene3D" id="1.10.620.20">
    <property type="entry name" value="Ribonucleotide Reductase, subunit A"/>
    <property type="match status" value="1"/>
</dbReference>
<dbReference type="EMBL" id="SCHC01000258">
    <property type="protein sequence ID" value="TBW73825.1"/>
    <property type="molecule type" value="Genomic_DNA"/>
</dbReference>
<dbReference type="Pfam" id="PF00268">
    <property type="entry name" value="Ribonuc_red_sm"/>
    <property type="match status" value="1"/>
</dbReference>
<dbReference type="GO" id="GO:0009263">
    <property type="term" value="P:deoxyribonucleotide biosynthetic process"/>
    <property type="evidence" value="ECO:0007669"/>
    <property type="project" value="InterPro"/>
</dbReference>
<comment type="cofactor">
    <cofactor evidence="1">
        <name>Fe cation</name>
        <dbReference type="ChEBI" id="CHEBI:24875"/>
    </cofactor>
</comment>
<dbReference type="RefSeq" id="WP_196211626.1">
    <property type="nucleotide sequence ID" value="NZ_SCHC01000258.1"/>
</dbReference>
<evidence type="ECO:0000256" key="1">
    <source>
        <dbReference type="ARBA" id="ARBA00001962"/>
    </source>
</evidence>
<dbReference type="InterPro" id="IPR009078">
    <property type="entry name" value="Ferritin-like_SF"/>
</dbReference>
<comment type="caution">
    <text evidence="2">The sequence shown here is derived from an EMBL/GenBank/DDBJ whole genome shotgun (WGS) entry which is preliminary data.</text>
</comment>
<reference evidence="2 3" key="1">
    <citation type="journal article" date="2019" name="Sci. Transl. Med.">
        <title>Quorum sensing between bacterial species on the skin protects against epidermal injury in atopic dermatitis.</title>
        <authorList>
            <person name="Williams M.R."/>
        </authorList>
    </citation>
    <scope>NUCLEOTIDE SEQUENCE [LARGE SCALE GENOMIC DNA]</scope>
    <source>
        <strain evidence="2 3">H8</strain>
    </source>
</reference>
<dbReference type="Proteomes" id="UP000291949">
    <property type="component" value="Unassembled WGS sequence"/>
</dbReference>
<dbReference type="GO" id="GO:0016491">
    <property type="term" value="F:oxidoreductase activity"/>
    <property type="evidence" value="ECO:0007669"/>
    <property type="project" value="InterPro"/>
</dbReference>
<accession>A0A7Z7YSM6</accession>